<evidence type="ECO:0000313" key="2">
    <source>
        <dbReference type="EMBL" id="GBP11945.1"/>
    </source>
</evidence>
<name>A0A4C1TCW4_EUMVA</name>
<protein>
    <submittedName>
        <fullName evidence="2">Uncharacterized protein</fullName>
    </submittedName>
</protein>
<keyword evidence="3" id="KW-1185">Reference proteome</keyword>
<dbReference type="EMBL" id="BGZK01000048">
    <property type="protein sequence ID" value="GBP11945.1"/>
    <property type="molecule type" value="Genomic_DNA"/>
</dbReference>
<accession>A0A4C1TCW4</accession>
<proteinExistence type="predicted"/>
<dbReference type="Proteomes" id="UP000299102">
    <property type="component" value="Unassembled WGS sequence"/>
</dbReference>
<gene>
    <name evidence="2" type="ORF">EVAR_74564_1</name>
</gene>
<evidence type="ECO:0000313" key="3">
    <source>
        <dbReference type="Proteomes" id="UP000299102"/>
    </source>
</evidence>
<feature type="compositionally biased region" description="Low complexity" evidence="1">
    <location>
        <begin position="23"/>
        <end position="41"/>
    </location>
</feature>
<comment type="caution">
    <text evidence="2">The sequence shown here is derived from an EMBL/GenBank/DDBJ whole genome shotgun (WGS) entry which is preliminary data.</text>
</comment>
<feature type="compositionally biased region" description="Basic residues" evidence="1">
    <location>
        <begin position="10"/>
        <end position="19"/>
    </location>
</feature>
<dbReference type="AlphaFoldDB" id="A0A4C1TCW4"/>
<organism evidence="2 3">
    <name type="scientific">Eumeta variegata</name>
    <name type="common">Bagworm moth</name>
    <name type="synonym">Eumeta japonica</name>
    <dbReference type="NCBI Taxonomy" id="151549"/>
    <lineage>
        <taxon>Eukaryota</taxon>
        <taxon>Metazoa</taxon>
        <taxon>Ecdysozoa</taxon>
        <taxon>Arthropoda</taxon>
        <taxon>Hexapoda</taxon>
        <taxon>Insecta</taxon>
        <taxon>Pterygota</taxon>
        <taxon>Neoptera</taxon>
        <taxon>Endopterygota</taxon>
        <taxon>Lepidoptera</taxon>
        <taxon>Glossata</taxon>
        <taxon>Ditrysia</taxon>
        <taxon>Tineoidea</taxon>
        <taxon>Psychidae</taxon>
        <taxon>Oiketicinae</taxon>
        <taxon>Eumeta</taxon>
    </lineage>
</organism>
<evidence type="ECO:0000256" key="1">
    <source>
        <dbReference type="SAM" id="MobiDB-lite"/>
    </source>
</evidence>
<feature type="region of interest" description="Disordered" evidence="1">
    <location>
        <begin position="1"/>
        <end position="60"/>
    </location>
</feature>
<sequence>MTAANVPQRQKFKLTRKKFNPNAAAATDTAPGAPATRAPDGLFTQRDCRSPGTHLRFPGSKEQENGAFVISPCLLGRCQSVSEKLPQISHIIIPAMSKHTHLTSRSSLAPCTHIAPTHN</sequence>
<reference evidence="2 3" key="1">
    <citation type="journal article" date="2019" name="Commun. Biol.">
        <title>The bagworm genome reveals a unique fibroin gene that provides high tensile strength.</title>
        <authorList>
            <person name="Kono N."/>
            <person name="Nakamura H."/>
            <person name="Ohtoshi R."/>
            <person name="Tomita M."/>
            <person name="Numata K."/>
            <person name="Arakawa K."/>
        </authorList>
    </citation>
    <scope>NUCLEOTIDE SEQUENCE [LARGE SCALE GENOMIC DNA]</scope>
</reference>